<dbReference type="Proteomes" id="UP000244005">
    <property type="component" value="Unassembled WGS sequence"/>
</dbReference>
<organism evidence="3 4">
    <name type="scientific">Marchantia polymorpha</name>
    <name type="common">Common liverwort</name>
    <name type="synonym">Marchantia aquatica</name>
    <dbReference type="NCBI Taxonomy" id="3197"/>
    <lineage>
        <taxon>Eukaryota</taxon>
        <taxon>Viridiplantae</taxon>
        <taxon>Streptophyta</taxon>
        <taxon>Embryophyta</taxon>
        <taxon>Marchantiophyta</taxon>
        <taxon>Marchantiopsida</taxon>
        <taxon>Marchantiidae</taxon>
        <taxon>Marchantiales</taxon>
        <taxon>Marchantiaceae</taxon>
        <taxon>Marchantia</taxon>
    </lineage>
</organism>
<protein>
    <recommendedName>
        <fullName evidence="5">Secreted protein</fullName>
    </recommendedName>
</protein>
<proteinExistence type="predicted"/>
<reference evidence="4" key="1">
    <citation type="journal article" date="2017" name="Cell">
        <title>Insights into land plant evolution garnered from the Marchantia polymorpha genome.</title>
        <authorList>
            <person name="Bowman J.L."/>
            <person name="Kohchi T."/>
            <person name="Yamato K.T."/>
            <person name="Jenkins J."/>
            <person name="Shu S."/>
            <person name="Ishizaki K."/>
            <person name="Yamaoka S."/>
            <person name="Nishihama R."/>
            <person name="Nakamura Y."/>
            <person name="Berger F."/>
            <person name="Adam C."/>
            <person name="Aki S.S."/>
            <person name="Althoff F."/>
            <person name="Araki T."/>
            <person name="Arteaga-Vazquez M.A."/>
            <person name="Balasubrmanian S."/>
            <person name="Barry K."/>
            <person name="Bauer D."/>
            <person name="Boehm C.R."/>
            <person name="Briginshaw L."/>
            <person name="Caballero-Perez J."/>
            <person name="Catarino B."/>
            <person name="Chen F."/>
            <person name="Chiyoda S."/>
            <person name="Chovatia M."/>
            <person name="Davies K.M."/>
            <person name="Delmans M."/>
            <person name="Demura T."/>
            <person name="Dierschke T."/>
            <person name="Dolan L."/>
            <person name="Dorantes-Acosta A.E."/>
            <person name="Eklund D.M."/>
            <person name="Florent S.N."/>
            <person name="Flores-Sandoval E."/>
            <person name="Fujiyama A."/>
            <person name="Fukuzawa H."/>
            <person name="Galik B."/>
            <person name="Grimanelli D."/>
            <person name="Grimwood J."/>
            <person name="Grossniklaus U."/>
            <person name="Hamada T."/>
            <person name="Haseloff J."/>
            <person name="Hetherington A.J."/>
            <person name="Higo A."/>
            <person name="Hirakawa Y."/>
            <person name="Hundley H.N."/>
            <person name="Ikeda Y."/>
            <person name="Inoue K."/>
            <person name="Inoue S.I."/>
            <person name="Ishida S."/>
            <person name="Jia Q."/>
            <person name="Kakita M."/>
            <person name="Kanazawa T."/>
            <person name="Kawai Y."/>
            <person name="Kawashima T."/>
            <person name="Kennedy M."/>
            <person name="Kinose K."/>
            <person name="Kinoshita T."/>
            <person name="Kohara Y."/>
            <person name="Koide E."/>
            <person name="Komatsu K."/>
            <person name="Kopischke S."/>
            <person name="Kubo M."/>
            <person name="Kyozuka J."/>
            <person name="Lagercrantz U."/>
            <person name="Lin S.S."/>
            <person name="Lindquist E."/>
            <person name="Lipzen A.M."/>
            <person name="Lu C.W."/>
            <person name="De Luna E."/>
            <person name="Martienssen R.A."/>
            <person name="Minamino N."/>
            <person name="Mizutani M."/>
            <person name="Mizutani M."/>
            <person name="Mochizuki N."/>
            <person name="Monte I."/>
            <person name="Mosher R."/>
            <person name="Nagasaki H."/>
            <person name="Nakagami H."/>
            <person name="Naramoto S."/>
            <person name="Nishitani K."/>
            <person name="Ohtani M."/>
            <person name="Okamoto T."/>
            <person name="Okumura M."/>
            <person name="Phillips J."/>
            <person name="Pollak B."/>
            <person name="Reinders A."/>
            <person name="Rovekamp M."/>
            <person name="Sano R."/>
            <person name="Sawa S."/>
            <person name="Schmid M.W."/>
            <person name="Shirakawa M."/>
            <person name="Solano R."/>
            <person name="Spunde A."/>
            <person name="Suetsugu N."/>
            <person name="Sugano S."/>
            <person name="Sugiyama A."/>
            <person name="Sun R."/>
            <person name="Suzuki Y."/>
            <person name="Takenaka M."/>
            <person name="Takezawa D."/>
            <person name="Tomogane H."/>
            <person name="Tsuzuki M."/>
            <person name="Ueda T."/>
            <person name="Umeda M."/>
            <person name="Ward J.M."/>
            <person name="Watanabe Y."/>
            <person name="Yazaki K."/>
            <person name="Yokoyama R."/>
            <person name="Yoshitake Y."/>
            <person name="Yotsui I."/>
            <person name="Zachgo S."/>
            <person name="Schmutz J."/>
        </authorList>
    </citation>
    <scope>NUCLEOTIDE SEQUENCE [LARGE SCALE GENOMIC DNA]</scope>
    <source>
        <strain evidence="4">Tak-1</strain>
    </source>
</reference>
<dbReference type="EMBL" id="KZ772696">
    <property type="protein sequence ID" value="PTQ43563.1"/>
    <property type="molecule type" value="Genomic_DNA"/>
</dbReference>
<evidence type="ECO:0000256" key="1">
    <source>
        <dbReference type="SAM" id="MobiDB-lite"/>
    </source>
</evidence>
<keyword evidence="4" id="KW-1185">Reference proteome</keyword>
<dbReference type="AlphaFoldDB" id="A0A2R6XBR0"/>
<evidence type="ECO:0000313" key="3">
    <source>
        <dbReference type="EMBL" id="PTQ43563.1"/>
    </source>
</evidence>
<feature type="chain" id="PRO_5015350476" description="Secreted protein" evidence="2">
    <location>
        <begin position="22"/>
        <end position="122"/>
    </location>
</feature>
<feature type="compositionally biased region" description="Basic and acidic residues" evidence="1">
    <location>
        <begin position="84"/>
        <end position="93"/>
    </location>
</feature>
<evidence type="ECO:0008006" key="5">
    <source>
        <dbReference type="Google" id="ProtNLM"/>
    </source>
</evidence>
<sequence>MAWPGLAWPALVWLAQCHVMASKPPHGRMRGRSRYPFVAFVSLRLLSTPPSSLFLRRDSVRGPPAVPAARASLASSARPQFELLDPRHGEIRGRTRCRTSSAQPRARSGTRGQKPNERGEPS</sequence>
<dbReference type="OrthoDB" id="10617308at2759"/>
<feature type="compositionally biased region" description="Low complexity" evidence="1">
    <location>
        <begin position="61"/>
        <end position="79"/>
    </location>
</feature>
<feature type="region of interest" description="Disordered" evidence="1">
    <location>
        <begin position="56"/>
        <end position="122"/>
    </location>
</feature>
<gene>
    <name evidence="3" type="ORF">MARPO_0024s0076</name>
</gene>
<evidence type="ECO:0000313" key="4">
    <source>
        <dbReference type="Proteomes" id="UP000244005"/>
    </source>
</evidence>
<accession>A0A2R6XBR0</accession>
<feature type="signal peptide" evidence="2">
    <location>
        <begin position="1"/>
        <end position="21"/>
    </location>
</feature>
<keyword evidence="2" id="KW-0732">Signal</keyword>
<name>A0A2R6XBR0_MARPO</name>
<evidence type="ECO:0000256" key="2">
    <source>
        <dbReference type="SAM" id="SignalP"/>
    </source>
</evidence>